<keyword evidence="10" id="KW-1185">Reference proteome</keyword>
<proteinExistence type="predicted"/>
<evidence type="ECO:0000256" key="4">
    <source>
        <dbReference type="ARBA" id="ARBA00022777"/>
    </source>
</evidence>
<evidence type="ECO:0000256" key="1">
    <source>
        <dbReference type="ARBA" id="ARBA00022527"/>
    </source>
</evidence>
<keyword evidence="2" id="KW-0808">Transferase</keyword>
<dbReference type="Gene3D" id="3.30.200.20">
    <property type="entry name" value="Phosphorylase Kinase, domain 1"/>
    <property type="match status" value="1"/>
</dbReference>
<protein>
    <submittedName>
        <fullName evidence="9">Protein phosphatase 2C-related protein</fullName>
    </submittedName>
</protein>
<dbReference type="EMBL" id="ASPP01011591">
    <property type="protein sequence ID" value="ETO21471.1"/>
    <property type="molecule type" value="Genomic_DNA"/>
</dbReference>
<evidence type="ECO:0000259" key="8">
    <source>
        <dbReference type="PROSITE" id="PS50011"/>
    </source>
</evidence>
<dbReference type="Gene3D" id="1.10.510.10">
    <property type="entry name" value="Transferase(Phosphotransferase) domain 1"/>
    <property type="match status" value="1"/>
</dbReference>
<dbReference type="OrthoDB" id="2914378at2759"/>
<sequence length="422" mass="48604">MSSAPFFFNLASKLVQYNIYKQIIEMTQSTTPRGTKPYLLKLNWSTLQLEELTRSETKVDITGVDEHAMDLDGDIPANIDNRGRGFVSRDIRDEQEQSERRVCSKEDKKHKAIVGGNGAGNEKEVEKANKAAQFHFELFRKEYTHYLQLNTLLQLHPSEHVSVVRFRDAYEDNSNYYVVLEYLSGGMLQDYIAPLYHYYACHCYNNNNNNNNNSNMCSQNVSSEQHLSKLSPHDSNSLGSMTNAQQFERHCAVYVNQICRVVEWLHNHGIVHRDLKASNFVFRDSSRKELVLIDLADCLFIDSGHDHNNNNNNNNVATTTTTTTSTTPHADKENQSPKINENTNHNTEKNKPDATGVRCSGKCIDQIPRIPSDRIVRDFVGSMPYLAPECIRPRHGVELFATDVWLFYYYYIIILLYYYIYI</sequence>
<keyword evidence="3" id="KW-0547">Nucleotide-binding</keyword>
<evidence type="ECO:0000256" key="5">
    <source>
        <dbReference type="ARBA" id="ARBA00022840"/>
    </source>
</evidence>
<keyword evidence="5" id="KW-0067">ATP-binding</keyword>
<dbReference type="AlphaFoldDB" id="X6N633"/>
<dbReference type="InterPro" id="IPR000719">
    <property type="entry name" value="Prot_kinase_dom"/>
</dbReference>
<keyword evidence="7" id="KW-0472">Membrane</keyword>
<organism evidence="9 10">
    <name type="scientific">Reticulomyxa filosa</name>
    <dbReference type="NCBI Taxonomy" id="46433"/>
    <lineage>
        <taxon>Eukaryota</taxon>
        <taxon>Sar</taxon>
        <taxon>Rhizaria</taxon>
        <taxon>Retaria</taxon>
        <taxon>Foraminifera</taxon>
        <taxon>Monothalamids</taxon>
        <taxon>Reticulomyxidae</taxon>
        <taxon>Reticulomyxa</taxon>
    </lineage>
</organism>
<evidence type="ECO:0000256" key="3">
    <source>
        <dbReference type="ARBA" id="ARBA00022741"/>
    </source>
</evidence>
<dbReference type="GO" id="GO:0004674">
    <property type="term" value="F:protein serine/threonine kinase activity"/>
    <property type="evidence" value="ECO:0007669"/>
    <property type="project" value="UniProtKB-KW"/>
</dbReference>
<feature type="domain" description="Protein kinase" evidence="8">
    <location>
        <begin position="76"/>
        <end position="422"/>
    </location>
</feature>
<dbReference type="GO" id="GO:0005524">
    <property type="term" value="F:ATP binding"/>
    <property type="evidence" value="ECO:0007669"/>
    <property type="project" value="UniProtKB-KW"/>
</dbReference>
<gene>
    <name evidence="9" type="ORF">RFI_15733</name>
</gene>
<evidence type="ECO:0000313" key="9">
    <source>
        <dbReference type="EMBL" id="ETO21471.1"/>
    </source>
</evidence>
<evidence type="ECO:0000256" key="2">
    <source>
        <dbReference type="ARBA" id="ARBA00022679"/>
    </source>
</evidence>
<dbReference type="Proteomes" id="UP000023152">
    <property type="component" value="Unassembled WGS sequence"/>
</dbReference>
<dbReference type="PROSITE" id="PS00108">
    <property type="entry name" value="PROTEIN_KINASE_ST"/>
    <property type="match status" value="1"/>
</dbReference>
<dbReference type="Pfam" id="PF00069">
    <property type="entry name" value="Pkinase"/>
    <property type="match status" value="1"/>
</dbReference>
<dbReference type="InterPro" id="IPR011009">
    <property type="entry name" value="Kinase-like_dom_sf"/>
</dbReference>
<dbReference type="PROSITE" id="PS50011">
    <property type="entry name" value="PROTEIN_KINASE_DOM"/>
    <property type="match status" value="1"/>
</dbReference>
<accession>X6N633</accession>
<evidence type="ECO:0000313" key="10">
    <source>
        <dbReference type="Proteomes" id="UP000023152"/>
    </source>
</evidence>
<feature type="region of interest" description="Disordered" evidence="6">
    <location>
        <begin position="311"/>
        <end position="354"/>
    </location>
</feature>
<dbReference type="InterPro" id="IPR008271">
    <property type="entry name" value="Ser/Thr_kinase_AS"/>
</dbReference>
<feature type="transmembrane region" description="Helical" evidence="7">
    <location>
        <begin position="399"/>
        <end position="420"/>
    </location>
</feature>
<name>X6N633_RETFI</name>
<evidence type="ECO:0000256" key="6">
    <source>
        <dbReference type="SAM" id="MobiDB-lite"/>
    </source>
</evidence>
<feature type="compositionally biased region" description="Low complexity" evidence="6">
    <location>
        <begin position="311"/>
        <end position="327"/>
    </location>
</feature>
<keyword evidence="7" id="KW-1133">Transmembrane helix</keyword>
<dbReference type="InterPro" id="IPR050205">
    <property type="entry name" value="CDPK_Ser/Thr_kinases"/>
</dbReference>
<dbReference type="SMART" id="SM00220">
    <property type="entry name" value="S_TKc"/>
    <property type="match status" value="1"/>
</dbReference>
<keyword evidence="1" id="KW-0723">Serine/threonine-protein kinase</keyword>
<reference evidence="9 10" key="1">
    <citation type="journal article" date="2013" name="Curr. Biol.">
        <title>The Genome of the Foraminiferan Reticulomyxa filosa.</title>
        <authorList>
            <person name="Glockner G."/>
            <person name="Hulsmann N."/>
            <person name="Schleicher M."/>
            <person name="Noegel A.A."/>
            <person name="Eichinger L."/>
            <person name="Gallinger C."/>
            <person name="Pawlowski J."/>
            <person name="Sierra R."/>
            <person name="Euteneuer U."/>
            <person name="Pillet L."/>
            <person name="Moustafa A."/>
            <person name="Platzer M."/>
            <person name="Groth M."/>
            <person name="Szafranski K."/>
            <person name="Schliwa M."/>
        </authorList>
    </citation>
    <scope>NUCLEOTIDE SEQUENCE [LARGE SCALE GENOMIC DNA]</scope>
</reference>
<keyword evidence="7" id="KW-0812">Transmembrane</keyword>
<comment type="caution">
    <text evidence="9">The sequence shown here is derived from an EMBL/GenBank/DDBJ whole genome shotgun (WGS) entry which is preliminary data.</text>
</comment>
<dbReference type="PANTHER" id="PTHR24349">
    <property type="entry name" value="SERINE/THREONINE-PROTEIN KINASE"/>
    <property type="match status" value="1"/>
</dbReference>
<keyword evidence="4" id="KW-0418">Kinase</keyword>
<evidence type="ECO:0000256" key="7">
    <source>
        <dbReference type="SAM" id="Phobius"/>
    </source>
</evidence>
<dbReference type="SUPFAM" id="SSF56112">
    <property type="entry name" value="Protein kinase-like (PK-like)"/>
    <property type="match status" value="1"/>
</dbReference>